<dbReference type="EMBL" id="WHVB01000001">
    <property type="protein sequence ID" value="KAF8487178.1"/>
    <property type="molecule type" value="Genomic_DNA"/>
</dbReference>
<gene>
    <name evidence="2" type="ORF">DFH94DRAFT_841552</name>
</gene>
<dbReference type="OrthoDB" id="7464126at2759"/>
<feature type="domain" description="T-SNARE coiled-coil homology" evidence="1">
    <location>
        <begin position="214"/>
        <end position="276"/>
    </location>
</feature>
<dbReference type="InterPro" id="IPR000727">
    <property type="entry name" value="T_SNARE_dom"/>
</dbReference>
<dbReference type="AlphaFoldDB" id="A0A9P5TEI3"/>
<accession>A0A9P5TEI3</accession>
<evidence type="ECO:0000259" key="1">
    <source>
        <dbReference type="PROSITE" id="PS50192"/>
    </source>
</evidence>
<reference evidence="2" key="1">
    <citation type="submission" date="2019-10" db="EMBL/GenBank/DDBJ databases">
        <authorList>
            <consortium name="DOE Joint Genome Institute"/>
            <person name="Kuo A."/>
            <person name="Miyauchi S."/>
            <person name="Kiss E."/>
            <person name="Drula E."/>
            <person name="Kohler A."/>
            <person name="Sanchez-Garcia M."/>
            <person name="Andreopoulos B."/>
            <person name="Barry K.W."/>
            <person name="Bonito G."/>
            <person name="Buee M."/>
            <person name="Carver A."/>
            <person name="Chen C."/>
            <person name="Cichocki N."/>
            <person name="Clum A."/>
            <person name="Culley D."/>
            <person name="Crous P.W."/>
            <person name="Fauchery L."/>
            <person name="Girlanda M."/>
            <person name="Hayes R."/>
            <person name="Keri Z."/>
            <person name="LaButti K."/>
            <person name="Lipzen A."/>
            <person name="Lombard V."/>
            <person name="Magnuson J."/>
            <person name="Maillard F."/>
            <person name="Morin E."/>
            <person name="Murat C."/>
            <person name="Nolan M."/>
            <person name="Ohm R."/>
            <person name="Pangilinan J."/>
            <person name="Pereira M."/>
            <person name="Perotto S."/>
            <person name="Peter M."/>
            <person name="Riley R."/>
            <person name="Sitrit Y."/>
            <person name="Stielow B."/>
            <person name="Szollosi G."/>
            <person name="Zifcakova L."/>
            <person name="Stursova M."/>
            <person name="Spatafora J.W."/>
            <person name="Tedersoo L."/>
            <person name="Vaario L.-M."/>
            <person name="Yamada A."/>
            <person name="Yan M."/>
            <person name="Wang P."/>
            <person name="Xu J."/>
            <person name="Bruns T."/>
            <person name="Baldrian P."/>
            <person name="Vilgalys R."/>
            <person name="Henrissat B."/>
            <person name="Grigoriev I.V."/>
            <person name="Hibbett D."/>
            <person name="Nagy L.G."/>
            <person name="Martin F.M."/>
        </authorList>
    </citation>
    <scope>NUCLEOTIDE SEQUENCE</scope>
    <source>
        <strain evidence="2">Prilba</strain>
    </source>
</reference>
<dbReference type="Proteomes" id="UP000759537">
    <property type="component" value="Unassembled WGS sequence"/>
</dbReference>
<dbReference type="InterPro" id="IPR031350">
    <property type="entry name" value="Goodbye_dom"/>
</dbReference>
<name>A0A9P5TEI3_9AGAM</name>
<reference evidence="2" key="2">
    <citation type="journal article" date="2020" name="Nat. Commun.">
        <title>Large-scale genome sequencing of mycorrhizal fungi provides insights into the early evolution of symbiotic traits.</title>
        <authorList>
            <person name="Miyauchi S."/>
            <person name="Kiss E."/>
            <person name="Kuo A."/>
            <person name="Drula E."/>
            <person name="Kohler A."/>
            <person name="Sanchez-Garcia M."/>
            <person name="Morin E."/>
            <person name="Andreopoulos B."/>
            <person name="Barry K.W."/>
            <person name="Bonito G."/>
            <person name="Buee M."/>
            <person name="Carver A."/>
            <person name="Chen C."/>
            <person name="Cichocki N."/>
            <person name="Clum A."/>
            <person name="Culley D."/>
            <person name="Crous P.W."/>
            <person name="Fauchery L."/>
            <person name="Girlanda M."/>
            <person name="Hayes R.D."/>
            <person name="Keri Z."/>
            <person name="LaButti K."/>
            <person name="Lipzen A."/>
            <person name="Lombard V."/>
            <person name="Magnuson J."/>
            <person name="Maillard F."/>
            <person name="Murat C."/>
            <person name="Nolan M."/>
            <person name="Ohm R.A."/>
            <person name="Pangilinan J."/>
            <person name="Pereira M.F."/>
            <person name="Perotto S."/>
            <person name="Peter M."/>
            <person name="Pfister S."/>
            <person name="Riley R."/>
            <person name="Sitrit Y."/>
            <person name="Stielow J.B."/>
            <person name="Szollosi G."/>
            <person name="Zifcakova L."/>
            <person name="Stursova M."/>
            <person name="Spatafora J.W."/>
            <person name="Tedersoo L."/>
            <person name="Vaario L.M."/>
            <person name="Yamada A."/>
            <person name="Yan M."/>
            <person name="Wang P."/>
            <person name="Xu J."/>
            <person name="Bruns T."/>
            <person name="Baldrian P."/>
            <person name="Vilgalys R."/>
            <person name="Dunand C."/>
            <person name="Henrissat B."/>
            <person name="Grigoriev I.V."/>
            <person name="Hibbett D."/>
            <person name="Nagy L.G."/>
            <person name="Martin F.M."/>
        </authorList>
    </citation>
    <scope>NUCLEOTIDE SEQUENCE</scope>
    <source>
        <strain evidence="2">Prilba</strain>
    </source>
</reference>
<dbReference type="Pfam" id="PF17109">
    <property type="entry name" value="Goodbye"/>
    <property type="match status" value="1"/>
</dbReference>
<dbReference type="Gene3D" id="1.20.5.1070">
    <property type="entry name" value="Head and neck region of the ectodomain of NDV fusion glycoprotein"/>
    <property type="match status" value="1"/>
</dbReference>
<keyword evidence="3" id="KW-1185">Reference proteome</keyword>
<sequence>MSTVLSASTSHSNFVSIFNAALQTYKLKTNKDLASHPLLPALQSCDSPEAILTVLREQIPGFSQSQNGNNRLTKWVAPTVNVLYSFSAAIGGGVGLPFPPANVIFAGIGVLLSAAKDASASQDRIIELFNRIEHFFGRLEIYIGITPTAAMTDIIIKIMVEVLTILAIATKEVKRGRLKKYIKKLAGKRDIQDSLDRLDKLTQEEARMASAELLKMTRSVDDRVRGVEQGVQDVRGDMQDVGNNVKGIDDGVQGIGSDVKDISSDVRGVDHKLDQINRSWSL</sequence>
<organism evidence="2 3">
    <name type="scientific">Russula ochroleuca</name>
    <dbReference type="NCBI Taxonomy" id="152965"/>
    <lineage>
        <taxon>Eukaryota</taxon>
        <taxon>Fungi</taxon>
        <taxon>Dikarya</taxon>
        <taxon>Basidiomycota</taxon>
        <taxon>Agaricomycotina</taxon>
        <taxon>Agaricomycetes</taxon>
        <taxon>Russulales</taxon>
        <taxon>Russulaceae</taxon>
        <taxon>Russula</taxon>
    </lineage>
</organism>
<comment type="caution">
    <text evidence="2">The sequence shown here is derived from an EMBL/GenBank/DDBJ whole genome shotgun (WGS) entry which is preliminary data.</text>
</comment>
<dbReference type="PROSITE" id="PS50192">
    <property type="entry name" value="T_SNARE"/>
    <property type="match status" value="1"/>
</dbReference>
<protein>
    <recommendedName>
        <fullName evidence="1">t-SNARE coiled-coil homology domain-containing protein</fullName>
    </recommendedName>
</protein>
<evidence type="ECO:0000313" key="3">
    <source>
        <dbReference type="Proteomes" id="UP000759537"/>
    </source>
</evidence>
<evidence type="ECO:0000313" key="2">
    <source>
        <dbReference type="EMBL" id="KAF8487178.1"/>
    </source>
</evidence>
<proteinExistence type="predicted"/>